<dbReference type="AlphaFoldDB" id="A0A450Y715"/>
<dbReference type="Pfam" id="PF02410">
    <property type="entry name" value="RsfS"/>
    <property type="match status" value="1"/>
</dbReference>
<keyword evidence="2" id="KW-0810">Translation regulation</keyword>
<dbReference type="Gene3D" id="3.30.460.10">
    <property type="entry name" value="Beta Polymerase, domain 2"/>
    <property type="match status" value="1"/>
</dbReference>
<evidence type="ECO:0000256" key="1">
    <source>
        <dbReference type="ARBA" id="ARBA00010574"/>
    </source>
</evidence>
<organism evidence="3">
    <name type="scientific">Candidatus Kentrum sp. TC</name>
    <dbReference type="NCBI Taxonomy" id="2126339"/>
    <lineage>
        <taxon>Bacteria</taxon>
        <taxon>Pseudomonadati</taxon>
        <taxon>Pseudomonadota</taxon>
        <taxon>Gammaproteobacteria</taxon>
        <taxon>Candidatus Kentrum</taxon>
    </lineage>
</organism>
<comment type="subcellular location">
    <subcellularLocation>
        <location evidence="2">Cytoplasm</location>
    </subcellularLocation>
</comment>
<name>A0A450Y715_9GAMM</name>
<comment type="similarity">
    <text evidence="1 2">Belongs to the Iojap/RsfS family.</text>
</comment>
<dbReference type="GO" id="GO:0017148">
    <property type="term" value="P:negative regulation of translation"/>
    <property type="evidence" value="ECO:0007669"/>
    <property type="project" value="UniProtKB-UniRule"/>
</dbReference>
<evidence type="ECO:0000313" key="3">
    <source>
        <dbReference type="EMBL" id="VFK37321.1"/>
    </source>
</evidence>
<gene>
    <name evidence="2" type="primary">rsfS</name>
    <name evidence="3" type="ORF">BECKTC1821D_GA0114238_100111</name>
</gene>
<proteinExistence type="inferred from homology"/>
<dbReference type="EMBL" id="CAADFS010000001">
    <property type="protein sequence ID" value="VFK37321.1"/>
    <property type="molecule type" value="Genomic_DNA"/>
</dbReference>
<dbReference type="InterPro" id="IPR043519">
    <property type="entry name" value="NT_sf"/>
</dbReference>
<reference evidence="3" key="1">
    <citation type="submission" date="2019-02" db="EMBL/GenBank/DDBJ databases">
        <authorList>
            <person name="Gruber-Vodicka R. H."/>
            <person name="Seah K. B. B."/>
        </authorList>
    </citation>
    <scope>NUCLEOTIDE SEQUENCE</scope>
    <source>
        <strain evidence="3">BECK_BZ123</strain>
    </source>
</reference>
<dbReference type="PANTHER" id="PTHR21043:SF0">
    <property type="entry name" value="MITOCHONDRIAL ASSEMBLY OF RIBOSOMAL LARGE SUBUNIT PROTEIN 1"/>
    <property type="match status" value="1"/>
</dbReference>
<dbReference type="NCBIfam" id="TIGR00090">
    <property type="entry name" value="rsfS_iojap_ybeB"/>
    <property type="match status" value="1"/>
</dbReference>
<dbReference type="SUPFAM" id="SSF81301">
    <property type="entry name" value="Nucleotidyltransferase"/>
    <property type="match status" value="1"/>
</dbReference>
<evidence type="ECO:0000256" key="2">
    <source>
        <dbReference type="HAMAP-Rule" id="MF_01477"/>
    </source>
</evidence>
<dbReference type="GO" id="GO:0042256">
    <property type="term" value="P:cytosolic ribosome assembly"/>
    <property type="evidence" value="ECO:0007669"/>
    <property type="project" value="UniProtKB-UniRule"/>
</dbReference>
<protein>
    <recommendedName>
        <fullName evidence="2">Ribosomal silencing factor RsfS</fullName>
    </recommendedName>
</protein>
<dbReference type="GO" id="GO:0043023">
    <property type="term" value="F:ribosomal large subunit binding"/>
    <property type="evidence" value="ECO:0007669"/>
    <property type="project" value="TreeGrafter"/>
</dbReference>
<keyword evidence="2" id="KW-0678">Repressor</keyword>
<dbReference type="PANTHER" id="PTHR21043">
    <property type="entry name" value="IOJAP SUPERFAMILY ORTHOLOG"/>
    <property type="match status" value="1"/>
</dbReference>
<dbReference type="GO" id="GO:0005737">
    <property type="term" value="C:cytoplasm"/>
    <property type="evidence" value="ECO:0007669"/>
    <property type="project" value="UniProtKB-SubCell"/>
</dbReference>
<keyword evidence="2" id="KW-0963">Cytoplasm</keyword>
<comment type="function">
    <text evidence="2">Functions as a ribosomal silencing factor. Interacts with ribosomal protein uL14 (rplN), blocking formation of intersubunit bridge B8. Prevents association of the 30S and 50S ribosomal subunits and the formation of functional ribosomes, thus repressing translation.</text>
</comment>
<accession>A0A450Y715</accession>
<dbReference type="InterPro" id="IPR004394">
    <property type="entry name" value="Iojap/RsfS/C7orf30"/>
</dbReference>
<dbReference type="HAMAP" id="MF_01477">
    <property type="entry name" value="Iojap_RsfS"/>
    <property type="match status" value="1"/>
</dbReference>
<dbReference type="GO" id="GO:0090071">
    <property type="term" value="P:negative regulation of ribosome biogenesis"/>
    <property type="evidence" value="ECO:0007669"/>
    <property type="project" value="UniProtKB-UniRule"/>
</dbReference>
<sequence>MSAYTYDFSEQLTRHIVADLEEVKAIDITILDVRPLTGITDFMIVATGGSKRHTRALAEKVVFAAKRMGHPPLGVEGKEHGEWILVDLCDVVVHIMIAEVRDLYQLERLWRNAGYAALPNHRTR</sequence>
<comment type="subunit">
    <text evidence="2">Interacts with ribosomal protein uL14 (rplN).</text>
</comment>